<evidence type="ECO:0000256" key="2">
    <source>
        <dbReference type="SAM" id="SignalP"/>
    </source>
</evidence>
<organism evidence="3 4">
    <name type="scientific">Oxalicibacterium flavum</name>
    <dbReference type="NCBI Taxonomy" id="179467"/>
    <lineage>
        <taxon>Bacteria</taxon>
        <taxon>Pseudomonadati</taxon>
        <taxon>Pseudomonadota</taxon>
        <taxon>Betaproteobacteria</taxon>
        <taxon>Burkholderiales</taxon>
        <taxon>Oxalobacteraceae</taxon>
        <taxon>Oxalicibacterium</taxon>
    </lineage>
</organism>
<evidence type="ECO:0000313" key="3">
    <source>
        <dbReference type="EMBL" id="GGC11298.1"/>
    </source>
</evidence>
<accession>A0A8J2UN41</accession>
<dbReference type="Proteomes" id="UP000620266">
    <property type="component" value="Unassembled WGS sequence"/>
</dbReference>
<reference evidence="3" key="2">
    <citation type="submission" date="2020-09" db="EMBL/GenBank/DDBJ databases">
        <authorList>
            <person name="Sun Q."/>
            <person name="Sedlacek I."/>
        </authorList>
    </citation>
    <scope>NUCLEOTIDE SEQUENCE</scope>
    <source>
        <strain evidence="3">CCM 7086</strain>
    </source>
</reference>
<sequence>MKKTSLLRAATLALLLSVALPMAAHAHRAWMLPSATVFAGNEPWVTVDAAVSNDLFYFDHFPLRLDNLQVTGPDGKPRTAENQHSGKYRSTFDVKLAEPGTYKLAVVNDGLMASYKVGSETKRWRGKAEDFAKEVPAGATDVNVSRTVSRMEVFVTSGKPSDTVLKPTNSGLELAPITHPNDLFAGESASFRFLLDGKPAADIDVTVIQGGIRYRDQLGEIKVKTDKDGKFSIKWPQPGMYWLSASQGGAPRMQRPAPNAPASEAVRKPQPVGTIDKPIRRNSYSATLEVLQP</sequence>
<proteinExistence type="predicted"/>
<dbReference type="AlphaFoldDB" id="A0A8J2UN41"/>
<feature type="chain" id="PRO_5035262407" evidence="2">
    <location>
        <begin position="27"/>
        <end position="293"/>
    </location>
</feature>
<dbReference type="RefSeq" id="WP_188396173.1">
    <property type="nucleotide sequence ID" value="NZ_BMCG01000004.1"/>
</dbReference>
<keyword evidence="4" id="KW-1185">Reference proteome</keyword>
<dbReference type="Pfam" id="PF10670">
    <property type="entry name" value="DUF4198"/>
    <property type="match status" value="1"/>
</dbReference>
<protein>
    <submittedName>
        <fullName evidence="3">ABC transporter permease</fullName>
    </submittedName>
</protein>
<feature type="region of interest" description="Disordered" evidence="1">
    <location>
        <begin position="247"/>
        <end position="279"/>
    </location>
</feature>
<evidence type="ECO:0000313" key="4">
    <source>
        <dbReference type="Proteomes" id="UP000620266"/>
    </source>
</evidence>
<dbReference type="InterPro" id="IPR019613">
    <property type="entry name" value="DUF4198"/>
</dbReference>
<keyword evidence="2" id="KW-0732">Signal</keyword>
<feature type="signal peptide" evidence="2">
    <location>
        <begin position="1"/>
        <end position="26"/>
    </location>
</feature>
<reference evidence="3" key="1">
    <citation type="journal article" date="2014" name="Int. J. Syst. Evol. Microbiol.">
        <title>Complete genome sequence of Corynebacterium casei LMG S-19264T (=DSM 44701T), isolated from a smear-ripened cheese.</title>
        <authorList>
            <consortium name="US DOE Joint Genome Institute (JGI-PGF)"/>
            <person name="Walter F."/>
            <person name="Albersmeier A."/>
            <person name="Kalinowski J."/>
            <person name="Ruckert C."/>
        </authorList>
    </citation>
    <scope>NUCLEOTIDE SEQUENCE</scope>
    <source>
        <strain evidence="3">CCM 7086</strain>
    </source>
</reference>
<dbReference type="EMBL" id="BMCG01000004">
    <property type="protein sequence ID" value="GGC11298.1"/>
    <property type="molecule type" value="Genomic_DNA"/>
</dbReference>
<gene>
    <name evidence="3" type="ORF">GCM10007205_20530</name>
</gene>
<evidence type="ECO:0000256" key="1">
    <source>
        <dbReference type="SAM" id="MobiDB-lite"/>
    </source>
</evidence>
<name>A0A8J2UN41_9BURK</name>
<comment type="caution">
    <text evidence="3">The sequence shown here is derived from an EMBL/GenBank/DDBJ whole genome shotgun (WGS) entry which is preliminary data.</text>
</comment>